<organism evidence="1 2">
    <name type="scientific">Mycena citricolor</name>
    <dbReference type="NCBI Taxonomy" id="2018698"/>
    <lineage>
        <taxon>Eukaryota</taxon>
        <taxon>Fungi</taxon>
        <taxon>Dikarya</taxon>
        <taxon>Basidiomycota</taxon>
        <taxon>Agaricomycotina</taxon>
        <taxon>Agaricomycetes</taxon>
        <taxon>Agaricomycetidae</taxon>
        <taxon>Agaricales</taxon>
        <taxon>Marasmiineae</taxon>
        <taxon>Mycenaceae</taxon>
        <taxon>Mycena</taxon>
    </lineage>
</organism>
<reference evidence="1" key="1">
    <citation type="submission" date="2023-11" db="EMBL/GenBank/DDBJ databases">
        <authorList>
            <person name="De Vega J J."/>
            <person name="De Vega J J."/>
        </authorList>
    </citation>
    <scope>NUCLEOTIDE SEQUENCE</scope>
</reference>
<feature type="non-terminal residue" evidence="1">
    <location>
        <position position="1"/>
    </location>
</feature>
<accession>A0AAD2K7J6</accession>
<evidence type="ECO:0000313" key="1">
    <source>
        <dbReference type="EMBL" id="CAK5281696.1"/>
    </source>
</evidence>
<keyword evidence="2" id="KW-1185">Reference proteome</keyword>
<name>A0AAD2K7J6_9AGAR</name>
<dbReference type="AlphaFoldDB" id="A0AAD2K7J6"/>
<gene>
    <name evidence="1" type="ORF">MYCIT1_LOCUS32915</name>
</gene>
<comment type="caution">
    <text evidence="1">The sequence shown here is derived from an EMBL/GenBank/DDBJ whole genome shotgun (WGS) entry which is preliminary data.</text>
</comment>
<evidence type="ECO:0000313" key="2">
    <source>
        <dbReference type="Proteomes" id="UP001295794"/>
    </source>
</evidence>
<proteinExistence type="predicted"/>
<dbReference type="EMBL" id="CAVNYO010000444">
    <property type="protein sequence ID" value="CAK5281696.1"/>
    <property type="molecule type" value="Genomic_DNA"/>
</dbReference>
<dbReference type="Proteomes" id="UP001295794">
    <property type="component" value="Unassembled WGS sequence"/>
</dbReference>
<protein>
    <submittedName>
        <fullName evidence="1">Uncharacterized protein</fullName>
    </submittedName>
</protein>
<sequence length="44" mass="5128">ADELWTENYKHWPKTMPVRFLSSNSRYLICTAPHPLSSFLCASE</sequence>